<dbReference type="EMBL" id="JBBPBN010000423">
    <property type="protein sequence ID" value="KAK8486835.1"/>
    <property type="molecule type" value="Genomic_DNA"/>
</dbReference>
<proteinExistence type="predicted"/>
<dbReference type="Gene3D" id="3.40.630.10">
    <property type="entry name" value="Zn peptidases"/>
    <property type="match status" value="1"/>
</dbReference>
<dbReference type="PANTHER" id="PTHR11014">
    <property type="entry name" value="PEPTIDASE M20 FAMILY MEMBER"/>
    <property type="match status" value="1"/>
</dbReference>
<dbReference type="Proteomes" id="UP001396334">
    <property type="component" value="Unassembled WGS sequence"/>
</dbReference>
<dbReference type="PANTHER" id="PTHR11014:SF55">
    <property type="entry name" value="IAA-AMINO ACID HYDROLASE ILR1-LIKE 4"/>
    <property type="match status" value="1"/>
</dbReference>
<organism evidence="1 2">
    <name type="scientific">Hibiscus sabdariffa</name>
    <name type="common">roselle</name>
    <dbReference type="NCBI Taxonomy" id="183260"/>
    <lineage>
        <taxon>Eukaryota</taxon>
        <taxon>Viridiplantae</taxon>
        <taxon>Streptophyta</taxon>
        <taxon>Embryophyta</taxon>
        <taxon>Tracheophyta</taxon>
        <taxon>Spermatophyta</taxon>
        <taxon>Magnoliopsida</taxon>
        <taxon>eudicotyledons</taxon>
        <taxon>Gunneridae</taxon>
        <taxon>Pentapetalae</taxon>
        <taxon>rosids</taxon>
        <taxon>malvids</taxon>
        <taxon>Malvales</taxon>
        <taxon>Malvaceae</taxon>
        <taxon>Malvoideae</taxon>
        <taxon>Hibiscus</taxon>
    </lineage>
</organism>
<comment type="caution">
    <text evidence="1">The sequence shown here is derived from an EMBL/GenBank/DDBJ whole genome shotgun (WGS) entry which is preliminary data.</text>
</comment>
<dbReference type="InterPro" id="IPR017439">
    <property type="entry name" value="Amidohydrolase"/>
</dbReference>
<reference evidence="1 2" key="1">
    <citation type="journal article" date="2024" name="G3 (Bethesda)">
        <title>Genome assembly of Hibiscus sabdariffa L. provides insights into metabolisms of medicinal natural products.</title>
        <authorList>
            <person name="Kim T."/>
        </authorList>
    </citation>
    <scope>NUCLEOTIDE SEQUENCE [LARGE SCALE GENOMIC DNA]</scope>
    <source>
        <strain evidence="1">TK-2024</strain>
        <tissue evidence="1">Old leaves</tissue>
    </source>
</reference>
<protein>
    <submittedName>
        <fullName evidence="1">Uncharacterized protein</fullName>
    </submittedName>
</protein>
<evidence type="ECO:0000313" key="1">
    <source>
        <dbReference type="EMBL" id="KAK8486835.1"/>
    </source>
</evidence>
<gene>
    <name evidence="1" type="ORF">V6N11_063222</name>
</gene>
<evidence type="ECO:0000313" key="2">
    <source>
        <dbReference type="Proteomes" id="UP001396334"/>
    </source>
</evidence>
<name>A0ABR2A1F8_9ROSI</name>
<dbReference type="SUPFAM" id="SSF53187">
    <property type="entry name" value="Zn-dependent exopeptidases"/>
    <property type="match status" value="1"/>
</dbReference>
<sequence length="80" mass="9370">MVGITRKIYENPELGYEEFEISKLIRSELDKLGIPYNNPISVTGVEISEPHFVALWANMNVLPVQEEMDWEHRTEMCCRE</sequence>
<keyword evidence="2" id="KW-1185">Reference proteome</keyword>
<accession>A0ABR2A1F8</accession>